<accession>A0A9P8QBW1</accession>
<comment type="subcellular location">
    <subcellularLocation>
        <location evidence="1">Endomembrane system</location>
        <topology evidence="1">Multi-pass membrane protein</topology>
    </subcellularLocation>
</comment>
<name>A0A9P8QBW1_WICPI</name>
<keyword evidence="7" id="KW-1185">Reference proteome</keyword>
<protein>
    <recommendedName>
        <fullName evidence="5">VTC domain-containing protein</fullName>
    </recommendedName>
</protein>
<evidence type="ECO:0000256" key="2">
    <source>
        <dbReference type="ARBA" id="ARBA00022692"/>
    </source>
</evidence>
<dbReference type="GO" id="GO:0000329">
    <property type="term" value="C:fungal-type vacuole membrane"/>
    <property type="evidence" value="ECO:0007669"/>
    <property type="project" value="TreeGrafter"/>
</dbReference>
<sequence>DIDSSIDDPYSLLRKGEYTKFPYSVMEIKVANSIFNNPSSRTLAWINDLTDGYLGKEVRKFSKFI</sequence>
<reference evidence="6" key="2">
    <citation type="submission" date="2021-01" db="EMBL/GenBank/DDBJ databases">
        <authorList>
            <person name="Schikora-Tamarit M.A."/>
        </authorList>
    </citation>
    <scope>NUCLEOTIDE SEQUENCE</scope>
    <source>
        <strain evidence="6">CBS2887</strain>
    </source>
</reference>
<feature type="non-terminal residue" evidence="6">
    <location>
        <position position="1"/>
    </location>
</feature>
<evidence type="ECO:0000256" key="3">
    <source>
        <dbReference type="ARBA" id="ARBA00022989"/>
    </source>
</evidence>
<evidence type="ECO:0000313" key="7">
    <source>
        <dbReference type="Proteomes" id="UP000774326"/>
    </source>
</evidence>
<organism evidence="6 7">
    <name type="scientific">Wickerhamomyces pijperi</name>
    <name type="common">Yeast</name>
    <name type="synonym">Pichia pijperi</name>
    <dbReference type="NCBI Taxonomy" id="599730"/>
    <lineage>
        <taxon>Eukaryota</taxon>
        <taxon>Fungi</taxon>
        <taxon>Dikarya</taxon>
        <taxon>Ascomycota</taxon>
        <taxon>Saccharomycotina</taxon>
        <taxon>Saccharomycetes</taxon>
        <taxon>Phaffomycetales</taxon>
        <taxon>Wickerhamomycetaceae</taxon>
        <taxon>Wickerhamomyces</taxon>
    </lineage>
</organism>
<dbReference type="GO" id="GO:0033254">
    <property type="term" value="C:vacuolar transporter chaperone complex"/>
    <property type="evidence" value="ECO:0007669"/>
    <property type="project" value="UniProtKB-ARBA"/>
</dbReference>
<evidence type="ECO:0000256" key="1">
    <source>
        <dbReference type="ARBA" id="ARBA00004127"/>
    </source>
</evidence>
<dbReference type="Pfam" id="PF09359">
    <property type="entry name" value="VTC"/>
    <property type="match status" value="1"/>
</dbReference>
<keyword evidence="3" id="KW-1133">Transmembrane helix</keyword>
<dbReference type="EMBL" id="JAEUBG010001273">
    <property type="protein sequence ID" value="KAH3686650.1"/>
    <property type="molecule type" value="Genomic_DNA"/>
</dbReference>
<evidence type="ECO:0000313" key="6">
    <source>
        <dbReference type="EMBL" id="KAH3686650.1"/>
    </source>
</evidence>
<dbReference type="Gene3D" id="3.20.100.30">
    <property type="entry name" value="VTC, catalytic tunnel domain"/>
    <property type="match status" value="1"/>
</dbReference>
<evidence type="ECO:0000256" key="4">
    <source>
        <dbReference type="ARBA" id="ARBA00023136"/>
    </source>
</evidence>
<proteinExistence type="predicted"/>
<dbReference type="InterPro" id="IPR051572">
    <property type="entry name" value="VTC_Complex_Subunit"/>
</dbReference>
<dbReference type="GO" id="GO:0012505">
    <property type="term" value="C:endomembrane system"/>
    <property type="evidence" value="ECO:0007669"/>
    <property type="project" value="UniProtKB-SubCell"/>
</dbReference>
<dbReference type="AlphaFoldDB" id="A0A9P8QBW1"/>
<keyword evidence="4" id="KW-0472">Membrane</keyword>
<keyword evidence="2" id="KW-0812">Transmembrane</keyword>
<dbReference type="Proteomes" id="UP000774326">
    <property type="component" value="Unassembled WGS sequence"/>
</dbReference>
<dbReference type="OrthoDB" id="6493944at2759"/>
<comment type="caution">
    <text evidence="6">The sequence shown here is derived from an EMBL/GenBank/DDBJ whole genome shotgun (WGS) entry which is preliminary data.</text>
</comment>
<feature type="domain" description="VTC" evidence="5">
    <location>
        <begin position="7"/>
        <end position="65"/>
    </location>
</feature>
<evidence type="ECO:0000259" key="5">
    <source>
        <dbReference type="Pfam" id="PF09359"/>
    </source>
</evidence>
<dbReference type="GO" id="GO:0006799">
    <property type="term" value="P:polyphosphate biosynthetic process"/>
    <property type="evidence" value="ECO:0007669"/>
    <property type="project" value="UniProtKB-ARBA"/>
</dbReference>
<dbReference type="InterPro" id="IPR042267">
    <property type="entry name" value="VTC_sf"/>
</dbReference>
<dbReference type="InterPro" id="IPR018966">
    <property type="entry name" value="VTC_domain"/>
</dbReference>
<dbReference type="PANTHER" id="PTHR46140:SF2">
    <property type="entry name" value="VACUOLAR TRANSPORTER CHAPERONE 3 COMPLEX SUBUNIT 3-RELATED"/>
    <property type="match status" value="1"/>
</dbReference>
<dbReference type="PANTHER" id="PTHR46140">
    <property type="entry name" value="VACUOLAR TRANSPORTER CHAPERONE 1-RELATED"/>
    <property type="match status" value="1"/>
</dbReference>
<gene>
    <name evidence="6" type="ORF">WICPIJ_002372</name>
</gene>
<reference evidence="6" key="1">
    <citation type="journal article" date="2021" name="Open Biol.">
        <title>Shared evolutionary footprints suggest mitochondrial oxidative damage underlies multiple complex I losses in fungi.</title>
        <authorList>
            <person name="Schikora-Tamarit M.A."/>
            <person name="Marcet-Houben M."/>
            <person name="Nosek J."/>
            <person name="Gabaldon T."/>
        </authorList>
    </citation>
    <scope>NUCLEOTIDE SEQUENCE</scope>
    <source>
        <strain evidence="6">CBS2887</strain>
    </source>
</reference>